<evidence type="ECO:0000313" key="3">
    <source>
        <dbReference type="Proteomes" id="UP000316371"/>
    </source>
</evidence>
<dbReference type="EMBL" id="VJZT01000003">
    <property type="protein sequence ID" value="TRX41550.1"/>
    <property type="molecule type" value="Genomic_DNA"/>
</dbReference>
<evidence type="ECO:0008006" key="4">
    <source>
        <dbReference type="Google" id="ProtNLM"/>
    </source>
</evidence>
<dbReference type="OrthoDB" id="883826at2"/>
<name>A0A553E971_9FLAO</name>
<keyword evidence="1" id="KW-0732">Signal</keyword>
<dbReference type="Proteomes" id="UP000316371">
    <property type="component" value="Unassembled WGS sequence"/>
</dbReference>
<dbReference type="AlphaFoldDB" id="A0A553E971"/>
<evidence type="ECO:0000256" key="1">
    <source>
        <dbReference type="SAM" id="SignalP"/>
    </source>
</evidence>
<feature type="chain" id="PRO_5021879300" description="Oxidoreductase" evidence="1">
    <location>
        <begin position="23"/>
        <end position="119"/>
    </location>
</feature>
<reference evidence="2 3" key="1">
    <citation type="submission" date="2019-07" db="EMBL/GenBank/DDBJ databases">
        <title>Novel species of Flavobacterium.</title>
        <authorList>
            <person name="Liu Q."/>
            <person name="Xin Y.-H."/>
        </authorList>
    </citation>
    <scope>NUCLEOTIDE SEQUENCE [LARGE SCALE GENOMIC DNA]</scope>
    <source>
        <strain evidence="2 3">LB1R34</strain>
    </source>
</reference>
<keyword evidence="3" id="KW-1185">Reference proteome</keyword>
<proteinExistence type="predicted"/>
<dbReference type="RefSeq" id="WP_144255736.1">
    <property type="nucleotide sequence ID" value="NZ_VJZT01000003.1"/>
</dbReference>
<comment type="caution">
    <text evidence="2">The sequence shown here is derived from an EMBL/GenBank/DDBJ whole genome shotgun (WGS) entry which is preliminary data.</text>
</comment>
<sequence length="119" mass="13941">MKKQSIFIIVFLVLMNASCVQKSYTKTVVFYLDVKGIKNVKKVGIRGNDKPLSWDYDYDMQLDKDSVYKATLTDKTGYKFTTVKFTINGNFELKDKDNRKVYFSNKDTTVYRAKFDKIE</sequence>
<feature type="signal peptide" evidence="1">
    <location>
        <begin position="1"/>
        <end position="22"/>
    </location>
</feature>
<organism evidence="2 3">
    <name type="scientific">Flavobacterium restrictum</name>
    <dbReference type="NCBI Taxonomy" id="2594428"/>
    <lineage>
        <taxon>Bacteria</taxon>
        <taxon>Pseudomonadati</taxon>
        <taxon>Bacteroidota</taxon>
        <taxon>Flavobacteriia</taxon>
        <taxon>Flavobacteriales</taxon>
        <taxon>Flavobacteriaceae</taxon>
        <taxon>Flavobacterium</taxon>
    </lineage>
</organism>
<gene>
    <name evidence="2" type="ORF">FNW21_05500</name>
</gene>
<protein>
    <recommendedName>
        <fullName evidence="4">Oxidoreductase</fullName>
    </recommendedName>
</protein>
<evidence type="ECO:0000313" key="2">
    <source>
        <dbReference type="EMBL" id="TRX41550.1"/>
    </source>
</evidence>
<accession>A0A553E971</accession>